<feature type="binding site" evidence="9">
    <location>
        <begin position="129"/>
        <end position="131"/>
    </location>
    <ligand>
        <name>ATP</name>
        <dbReference type="ChEBI" id="CHEBI:30616"/>
    </ligand>
</feature>
<feature type="region of interest" description="Large ATPase domain (RuvB-L)" evidence="9">
    <location>
        <begin position="2"/>
        <end position="182"/>
    </location>
</feature>
<dbReference type="Pfam" id="PF05491">
    <property type="entry name" value="WHD_RuvB"/>
    <property type="match status" value="1"/>
</dbReference>
<comment type="subcellular location">
    <subcellularLocation>
        <location evidence="9">Cytoplasm</location>
    </subcellularLocation>
</comment>
<dbReference type="NCBIfam" id="TIGR00635">
    <property type="entry name" value="ruvB"/>
    <property type="match status" value="1"/>
</dbReference>
<dbReference type="AlphaFoldDB" id="A0A1I6IRG7"/>
<keyword evidence="3 9" id="KW-0227">DNA damage</keyword>
<protein>
    <recommendedName>
        <fullName evidence="9">Holliday junction branch migration complex subunit RuvB</fullName>
        <ecNumber evidence="9">3.6.4.-</ecNumber>
    </recommendedName>
</protein>
<dbReference type="InterPro" id="IPR027417">
    <property type="entry name" value="P-loop_NTPase"/>
</dbReference>
<dbReference type="EC" id="3.6.4.-" evidence="9"/>
<dbReference type="GO" id="GO:0006310">
    <property type="term" value="P:DNA recombination"/>
    <property type="evidence" value="ECO:0007669"/>
    <property type="project" value="UniProtKB-UniRule"/>
</dbReference>
<dbReference type="HAMAP" id="MF_00016">
    <property type="entry name" value="DNA_HJ_migration_RuvB"/>
    <property type="match status" value="1"/>
</dbReference>
<keyword evidence="11" id="KW-0347">Helicase</keyword>
<dbReference type="PANTHER" id="PTHR42848:SF1">
    <property type="entry name" value="HOLLIDAY JUNCTION BRANCH MIGRATION COMPLEX SUBUNIT RUVB"/>
    <property type="match status" value="1"/>
</dbReference>
<evidence type="ECO:0000256" key="3">
    <source>
        <dbReference type="ARBA" id="ARBA00022763"/>
    </source>
</evidence>
<comment type="catalytic activity">
    <reaction evidence="9">
        <text>ATP + H2O = ADP + phosphate + H(+)</text>
        <dbReference type="Rhea" id="RHEA:13065"/>
        <dbReference type="ChEBI" id="CHEBI:15377"/>
        <dbReference type="ChEBI" id="CHEBI:15378"/>
        <dbReference type="ChEBI" id="CHEBI:30616"/>
        <dbReference type="ChEBI" id="CHEBI:43474"/>
        <dbReference type="ChEBI" id="CHEBI:456216"/>
    </reaction>
</comment>
<dbReference type="InterPro" id="IPR036388">
    <property type="entry name" value="WH-like_DNA-bd_sf"/>
</dbReference>
<evidence type="ECO:0000256" key="9">
    <source>
        <dbReference type="HAMAP-Rule" id="MF_00016"/>
    </source>
</evidence>
<comment type="similarity">
    <text evidence="9">Belongs to the RuvB family.</text>
</comment>
<feature type="binding site" evidence="9">
    <location>
        <position position="182"/>
    </location>
    <ligand>
        <name>ATP</name>
        <dbReference type="ChEBI" id="CHEBI:30616"/>
    </ligand>
</feature>
<dbReference type="SUPFAM" id="SSF52540">
    <property type="entry name" value="P-loop containing nucleoside triphosphate hydrolases"/>
    <property type="match status" value="1"/>
</dbReference>
<keyword evidence="4 9" id="KW-0378">Hydrolase</keyword>
<comment type="caution">
    <text evidence="9">Lacks conserved residue(s) required for the propagation of feature annotation.</text>
</comment>
<dbReference type="Gene3D" id="3.40.50.300">
    <property type="entry name" value="P-loop containing nucleotide triphosphate hydrolases"/>
    <property type="match status" value="1"/>
</dbReference>
<dbReference type="GO" id="GO:0048476">
    <property type="term" value="C:Holliday junction resolvase complex"/>
    <property type="evidence" value="ECO:0007669"/>
    <property type="project" value="UniProtKB-UniRule"/>
</dbReference>
<keyword evidence="8 9" id="KW-0234">DNA repair</keyword>
<gene>
    <name evidence="9" type="primary">ruvB</name>
    <name evidence="11" type="ORF">SAMN02910262_00669</name>
</gene>
<dbReference type="GO" id="GO:0005524">
    <property type="term" value="F:ATP binding"/>
    <property type="evidence" value="ECO:0007669"/>
    <property type="project" value="UniProtKB-UniRule"/>
</dbReference>
<feature type="binding site" evidence="9">
    <location>
        <position position="316"/>
    </location>
    <ligand>
        <name>DNA</name>
        <dbReference type="ChEBI" id="CHEBI:16991"/>
    </ligand>
</feature>
<dbReference type="InterPro" id="IPR008824">
    <property type="entry name" value="RuvB-like_N"/>
</dbReference>
<dbReference type="SMART" id="SM00382">
    <property type="entry name" value="AAA"/>
    <property type="match status" value="1"/>
</dbReference>
<dbReference type="GO" id="GO:0006281">
    <property type="term" value="P:DNA repair"/>
    <property type="evidence" value="ECO:0007669"/>
    <property type="project" value="UniProtKB-UniRule"/>
</dbReference>
<keyword evidence="2 9" id="KW-0547">Nucleotide-binding</keyword>
<dbReference type="InterPro" id="IPR041445">
    <property type="entry name" value="AAA_lid_4"/>
</dbReference>
<accession>A0A1I6IRG7</accession>
<keyword evidence="5 9" id="KW-0067">ATP-binding</keyword>
<feature type="domain" description="AAA+ ATPase" evidence="10">
    <location>
        <begin position="52"/>
        <end position="183"/>
    </location>
</feature>
<dbReference type="NCBIfam" id="NF000868">
    <property type="entry name" value="PRK00080.1"/>
    <property type="match status" value="1"/>
</dbReference>
<dbReference type="PRINTS" id="PR00819">
    <property type="entry name" value="CBXCFQXSUPER"/>
</dbReference>
<dbReference type="Gene3D" id="1.10.8.60">
    <property type="match status" value="1"/>
</dbReference>
<keyword evidence="7 9" id="KW-0233">DNA recombination</keyword>
<feature type="binding site" evidence="9">
    <location>
        <position position="67"/>
    </location>
    <ligand>
        <name>ATP</name>
        <dbReference type="ChEBI" id="CHEBI:30616"/>
    </ligand>
</feature>
<dbReference type="CDD" id="cd00009">
    <property type="entry name" value="AAA"/>
    <property type="match status" value="1"/>
</dbReference>
<keyword evidence="1 9" id="KW-0963">Cytoplasm</keyword>
<feature type="region of interest" description="Small ATPAse domain (RuvB-S)" evidence="9">
    <location>
        <begin position="183"/>
        <end position="253"/>
    </location>
</feature>
<organism evidence="11 12">
    <name type="scientific">[Clostridium] aminophilum</name>
    <dbReference type="NCBI Taxonomy" id="1526"/>
    <lineage>
        <taxon>Bacteria</taxon>
        <taxon>Bacillati</taxon>
        <taxon>Bacillota</taxon>
        <taxon>Clostridia</taxon>
        <taxon>Lachnospirales</taxon>
        <taxon>Lachnospiraceae</taxon>
    </lineage>
</organism>
<dbReference type="GO" id="GO:0009378">
    <property type="term" value="F:four-way junction helicase activity"/>
    <property type="evidence" value="ECO:0007669"/>
    <property type="project" value="InterPro"/>
</dbReference>
<evidence type="ECO:0000256" key="5">
    <source>
        <dbReference type="ARBA" id="ARBA00022840"/>
    </source>
</evidence>
<dbReference type="InterPro" id="IPR008823">
    <property type="entry name" value="RuvB_wg_C"/>
</dbReference>
<dbReference type="Pfam" id="PF17864">
    <property type="entry name" value="AAA_lid_4"/>
    <property type="match status" value="1"/>
</dbReference>
<proteinExistence type="inferred from homology"/>
<feature type="binding site" evidence="9">
    <location>
        <position position="67"/>
    </location>
    <ligand>
        <name>Mg(2+)</name>
        <dbReference type="ChEBI" id="CHEBI:18420"/>
    </ligand>
</feature>
<dbReference type="EMBL" id="FOZC01000003">
    <property type="protein sequence ID" value="SFR69229.1"/>
    <property type="molecule type" value="Genomic_DNA"/>
</dbReference>
<feature type="region of interest" description="Head domain (RuvB-H)" evidence="9">
    <location>
        <begin position="256"/>
        <end position="334"/>
    </location>
</feature>
<dbReference type="Gene3D" id="1.10.10.10">
    <property type="entry name" value="Winged helix-like DNA-binding domain superfamily/Winged helix DNA-binding domain"/>
    <property type="match status" value="1"/>
</dbReference>
<dbReference type="GO" id="GO:0016887">
    <property type="term" value="F:ATP hydrolysis activity"/>
    <property type="evidence" value="ECO:0007669"/>
    <property type="project" value="RHEA"/>
</dbReference>
<feature type="binding site" evidence="9">
    <location>
        <position position="68"/>
    </location>
    <ligand>
        <name>ATP</name>
        <dbReference type="ChEBI" id="CHEBI:30616"/>
    </ligand>
</feature>
<dbReference type="PANTHER" id="PTHR42848">
    <property type="match status" value="1"/>
</dbReference>
<evidence type="ECO:0000256" key="2">
    <source>
        <dbReference type="ARBA" id="ARBA00022741"/>
    </source>
</evidence>
<feature type="binding site" evidence="9">
    <location>
        <position position="172"/>
    </location>
    <ligand>
        <name>ATP</name>
        <dbReference type="ChEBI" id="CHEBI:30616"/>
    </ligand>
</feature>
<feature type="binding site" evidence="9">
    <location>
        <position position="219"/>
    </location>
    <ligand>
        <name>ATP</name>
        <dbReference type="ChEBI" id="CHEBI:30616"/>
    </ligand>
</feature>
<evidence type="ECO:0000256" key="4">
    <source>
        <dbReference type="ARBA" id="ARBA00022801"/>
    </source>
</evidence>
<name>A0A1I6IRG7_9FIRM</name>
<dbReference type="SUPFAM" id="SSF46785">
    <property type="entry name" value="Winged helix' DNA-binding domain"/>
    <property type="match status" value="1"/>
</dbReference>
<feature type="binding site" evidence="9">
    <location>
        <position position="63"/>
    </location>
    <ligand>
        <name>ATP</name>
        <dbReference type="ChEBI" id="CHEBI:30616"/>
    </ligand>
</feature>
<reference evidence="11 12" key="1">
    <citation type="submission" date="2016-10" db="EMBL/GenBank/DDBJ databases">
        <authorList>
            <person name="de Groot N.N."/>
        </authorList>
    </citation>
    <scope>NUCLEOTIDE SEQUENCE [LARGE SCALE GENOMIC DNA]</scope>
    <source>
        <strain evidence="11 12">F</strain>
    </source>
</reference>
<comment type="subunit">
    <text evidence="9">Homohexamer. Forms an RuvA(8)-RuvB(12)-Holliday junction (HJ) complex. HJ DNA is sandwiched between 2 RuvA tetramers; dsDNA enters through RuvA and exits via RuvB. An RuvB hexamer assembles on each DNA strand where it exits the tetramer. Each RuvB hexamer is contacted by two RuvA subunits (via domain III) on 2 adjacent RuvB subunits; this complex drives branch migration. In the full resolvosome a probable DNA-RuvA(4)-RuvB(12)-RuvC(2) complex forms which resolves the HJ.</text>
</comment>
<sequence>MAKRIISTEVSEEDRRIEANLRPQRLSEYTGQKKLTEHLKIYIEAAKVRGESLDHVLLYGPPGLGKTTLAGIVANELGVHMKVTSGPAIEKPGEIAAVLNGLQEGDVLFIDEIHRLNRQVEEVLYPAMEDYAIDIMLGKDANARSIRLDLPHFTLVGATTRYGLLSAPLRDRFGIVEKMDFYTPAELAEIVTRSAKVMQVAIDETGAYEIARRSRGTPRLANRLLKRVRDFAQVKYNGEITREVADFALDILNVDKMGLDHNDRAYLDMIIGKFEGGPVGLETLAAALGEDAGTLEDVYEPYLLMNGLINRTPRGRVATGAAFSHLGYAKRTEP</sequence>
<feature type="binding site" evidence="9">
    <location>
        <position position="66"/>
    </location>
    <ligand>
        <name>ATP</name>
        <dbReference type="ChEBI" id="CHEBI:30616"/>
    </ligand>
</feature>
<dbReference type="InterPro" id="IPR003593">
    <property type="entry name" value="AAA+_ATPase"/>
</dbReference>
<evidence type="ECO:0000259" key="10">
    <source>
        <dbReference type="SMART" id="SM00382"/>
    </source>
</evidence>
<dbReference type="InterPro" id="IPR004605">
    <property type="entry name" value="DNA_helicase_Holl-junc_RuvB"/>
</dbReference>
<dbReference type="InterPro" id="IPR036390">
    <property type="entry name" value="WH_DNA-bd_sf"/>
</dbReference>
<evidence type="ECO:0000313" key="12">
    <source>
        <dbReference type="Proteomes" id="UP000214760"/>
    </source>
</evidence>
<feature type="binding site" evidence="9">
    <location>
        <position position="311"/>
    </location>
    <ligand>
        <name>DNA</name>
        <dbReference type="ChEBI" id="CHEBI:16991"/>
    </ligand>
</feature>
<dbReference type="Proteomes" id="UP000214760">
    <property type="component" value="Unassembled WGS sequence"/>
</dbReference>
<evidence type="ECO:0000256" key="7">
    <source>
        <dbReference type="ARBA" id="ARBA00023172"/>
    </source>
</evidence>
<dbReference type="GO" id="GO:0000400">
    <property type="term" value="F:four-way junction DNA binding"/>
    <property type="evidence" value="ECO:0007669"/>
    <property type="project" value="UniProtKB-UniRule"/>
</dbReference>
<comment type="domain">
    <text evidence="9">Has 3 domains, the large (RuvB-L) and small ATPase (RuvB-S) domains and the C-terminal head (RuvB-H) domain. The head domain binds DNA, while the ATPase domains jointly bind ATP, ADP or are empty depending on the state of the subunit in the translocation cycle. During a single DNA translocation step the structure of each domain remains the same, but their relative positions change.</text>
</comment>
<evidence type="ECO:0000256" key="8">
    <source>
        <dbReference type="ARBA" id="ARBA00023204"/>
    </source>
</evidence>
<dbReference type="Pfam" id="PF05496">
    <property type="entry name" value="RuvB_N"/>
    <property type="match status" value="1"/>
</dbReference>
<dbReference type="GO" id="GO:0005737">
    <property type="term" value="C:cytoplasm"/>
    <property type="evidence" value="ECO:0007669"/>
    <property type="project" value="UniProtKB-SubCell"/>
</dbReference>
<feature type="binding site" evidence="9">
    <location>
        <position position="22"/>
    </location>
    <ligand>
        <name>ATP</name>
        <dbReference type="ChEBI" id="CHEBI:30616"/>
    </ligand>
</feature>
<evidence type="ECO:0000313" key="11">
    <source>
        <dbReference type="EMBL" id="SFR69229.1"/>
    </source>
</evidence>
<comment type="function">
    <text evidence="9">The RuvA-RuvB-RuvC complex processes Holliday junction (HJ) DNA during genetic recombination and DNA repair, while the RuvA-RuvB complex plays an important role in the rescue of blocked DNA replication forks via replication fork reversal (RFR). RuvA specifically binds to HJ cruciform DNA, conferring on it an open structure. The RuvB hexamer acts as an ATP-dependent pump, pulling dsDNA into and through the RuvAB complex. RuvB forms 2 homohexamers on either side of HJ DNA bound by 1 or 2 RuvA tetramers; 4 subunits per hexamer contact DNA at a time. Coordinated motions by a converter formed by DNA-disengaged RuvB subunits stimulates ATP hydrolysis and nucleotide exchange. Immobilization of the converter enables RuvB to convert the ATP-contained energy into a lever motion, pulling 2 nucleotides of DNA out of the RuvA tetramer per ATP hydrolyzed, thus driving DNA branch migration. The RuvB motors rotate together with the DNA substrate, which together with the progressing nucleotide cycle form the mechanistic basis for DNA recombination by continuous HJ branch migration. Branch migration allows RuvC to scan DNA until it finds its consensus sequence, where it cleaves and resolves cruciform DNA.</text>
</comment>
<feature type="binding site" evidence="9">
    <location>
        <position position="21"/>
    </location>
    <ligand>
        <name>ATP</name>
        <dbReference type="ChEBI" id="CHEBI:30616"/>
    </ligand>
</feature>
<keyword evidence="6 9" id="KW-0238">DNA-binding</keyword>
<dbReference type="InterPro" id="IPR000641">
    <property type="entry name" value="CbxX/CfxQ"/>
</dbReference>
<evidence type="ECO:0000256" key="1">
    <source>
        <dbReference type="ARBA" id="ARBA00022490"/>
    </source>
</evidence>
<dbReference type="RefSeq" id="WP_031471854.1">
    <property type="nucleotide sequence ID" value="NZ_FOZC01000003.1"/>
</dbReference>
<evidence type="ECO:0000256" key="6">
    <source>
        <dbReference type="ARBA" id="ARBA00023125"/>
    </source>
</evidence>